<proteinExistence type="predicted"/>
<feature type="compositionally biased region" description="Basic and acidic residues" evidence="1">
    <location>
        <begin position="62"/>
        <end position="73"/>
    </location>
</feature>
<organism evidence="2 3">
    <name type="scientific">Hypothenemus hampei</name>
    <name type="common">Coffee berry borer</name>
    <dbReference type="NCBI Taxonomy" id="57062"/>
    <lineage>
        <taxon>Eukaryota</taxon>
        <taxon>Metazoa</taxon>
        <taxon>Ecdysozoa</taxon>
        <taxon>Arthropoda</taxon>
        <taxon>Hexapoda</taxon>
        <taxon>Insecta</taxon>
        <taxon>Pterygota</taxon>
        <taxon>Neoptera</taxon>
        <taxon>Endopterygota</taxon>
        <taxon>Coleoptera</taxon>
        <taxon>Polyphaga</taxon>
        <taxon>Cucujiformia</taxon>
        <taxon>Curculionidae</taxon>
        <taxon>Scolytinae</taxon>
        <taxon>Hypothenemus</taxon>
    </lineage>
</organism>
<feature type="region of interest" description="Disordered" evidence="1">
    <location>
        <begin position="58"/>
        <end position="94"/>
    </location>
</feature>
<evidence type="ECO:0000313" key="2">
    <source>
        <dbReference type="EMBL" id="KAL1493674.1"/>
    </source>
</evidence>
<name>A0ABD1EG52_HYPHA</name>
<dbReference type="AlphaFoldDB" id="A0ABD1EG52"/>
<accession>A0ABD1EG52</accession>
<comment type="caution">
    <text evidence="2">The sequence shown here is derived from an EMBL/GenBank/DDBJ whole genome shotgun (WGS) entry which is preliminary data.</text>
</comment>
<gene>
    <name evidence="2" type="ORF">ABEB36_009372</name>
</gene>
<feature type="compositionally biased region" description="Low complexity" evidence="1">
    <location>
        <begin position="77"/>
        <end position="87"/>
    </location>
</feature>
<dbReference type="Proteomes" id="UP001566132">
    <property type="component" value="Unassembled WGS sequence"/>
</dbReference>
<evidence type="ECO:0000256" key="1">
    <source>
        <dbReference type="SAM" id="MobiDB-lite"/>
    </source>
</evidence>
<sequence length="134" mass="15205">MDGLWLAVEKIYKMHQKSKNSSLVSILDYNLHRSLVPETGESGNDLFTRSEIEYENANLPGHNDKYKLSDLVKSRNRNNSSNESKSNIPPPSCDSFDTLDSMNTLIASNEELESPLYRSINESTETTGLGWRNY</sequence>
<protein>
    <submittedName>
        <fullName evidence="2">Uncharacterized protein</fullName>
    </submittedName>
</protein>
<dbReference type="EMBL" id="JBDJPC010000007">
    <property type="protein sequence ID" value="KAL1493674.1"/>
    <property type="molecule type" value="Genomic_DNA"/>
</dbReference>
<reference evidence="2 3" key="1">
    <citation type="submission" date="2024-05" db="EMBL/GenBank/DDBJ databases">
        <title>Genetic variation in Jamaican populations of the coffee berry borer (Hypothenemus hampei).</title>
        <authorList>
            <person name="Errbii M."/>
            <person name="Myrie A."/>
        </authorList>
    </citation>
    <scope>NUCLEOTIDE SEQUENCE [LARGE SCALE GENOMIC DNA]</scope>
    <source>
        <strain evidence="2">JA-Hopewell-2020-01-JO</strain>
        <tissue evidence="2">Whole body</tissue>
    </source>
</reference>
<keyword evidence="3" id="KW-1185">Reference proteome</keyword>
<evidence type="ECO:0000313" key="3">
    <source>
        <dbReference type="Proteomes" id="UP001566132"/>
    </source>
</evidence>